<evidence type="ECO:0000313" key="1">
    <source>
        <dbReference type="EMBL" id="MBP1904921.1"/>
    </source>
</evidence>
<comment type="caution">
    <text evidence="1">The sequence shown here is derived from an EMBL/GenBank/DDBJ whole genome shotgun (WGS) entry which is preliminary data.</text>
</comment>
<proteinExistence type="predicted"/>
<reference evidence="1 2" key="1">
    <citation type="submission" date="2021-03" db="EMBL/GenBank/DDBJ databases">
        <title>Genomic Encyclopedia of Type Strains, Phase IV (KMG-IV): sequencing the most valuable type-strain genomes for metagenomic binning, comparative biology and taxonomic classification.</title>
        <authorList>
            <person name="Goeker M."/>
        </authorList>
    </citation>
    <scope>NUCLEOTIDE SEQUENCE [LARGE SCALE GENOMIC DNA]</scope>
    <source>
        <strain evidence="1 2">DSM 14349</strain>
    </source>
</reference>
<accession>A0ABS4FQU5</accession>
<name>A0ABS4FQU5_9BACL</name>
<dbReference type="RefSeq" id="WP_210088596.1">
    <property type="nucleotide sequence ID" value="NZ_JAGGKG010000006.1"/>
</dbReference>
<dbReference type="EMBL" id="JAGGKG010000006">
    <property type="protein sequence ID" value="MBP1904921.1"/>
    <property type="molecule type" value="Genomic_DNA"/>
</dbReference>
<sequence>MSEMKKGLIEKYSMIIPIAEREVWESKGWAEENTFRDFNYEAEEGEAMMTMIPQTVKEIGEDYLLGSRVAGFSTHLGTYGMGGPGFFGLLLEKGAIRQYIVYAVWASGQYILLDGRVIECHLSYNQSHRPWLSNWVGESEEEQWDELTNNIMGSLVTAVRLTDDELELELTQESLRSRFVFHKYHPDLPPQGNGEPRKPAFEEGVIGDFIVVSEEYAVLHV</sequence>
<protein>
    <submittedName>
        <fullName evidence="1">Uncharacterized protein</fullName>
    </submittedName>
</protein>
<organism evidence="1 2">
    <name type="scientific">Paenibacillus turicensis</name>
    <dbReference type="NCBI Taxonomy" id="160487"/>
    <lineage>
        <taxon>Bacteria</taxon>
        <taxon>Bacillati</taxon>
        <taxon>Bacillota</taxon>
        <taxon>Bacilli</taxon>
        <taxon>Bacillales</taxon>
        <taxon>Paenibacillaceae</taxon>
        <taxon>Paenibacillus</taxon>
    </lineage>
</organism>
<evidence type="ECO:0000313" key="2">
    <source>
        <dbReference type="Proteomes" id="UP001519272"/>
    </source>
</evidence>
<dbReference type="Proteomes" id="UP001519272">
    <property type="component" value="Unassembled WGS sequence"/>
</dbReference>
<gene>
    <name evidence="1" type="ORF">J2Z32_001546</name>
</gene>
<keyword evidence="2" id="KW-1185">Reference proteome</keyword>